<keyword evidence="5" id="KW-1185">Reference proteome</keyword>
<dbReference type="EMBL" id="CXWD01000018">
    <property type="protein sequence ID" value="CTQ74839.1"/>
    <property type="molecule type" value="Genomic_DNA"/>
</dbReference>
<dbReference type="GO" id="GO:0046872">
    <property type="term" value="F:metal ion binding"/>
    <property type="evidence" value="ECO:0007669"/>
    <property type="project" value="UniProtKB-KW"/>
</dbReference>
<dbReference type="PANTHER" id="PTHR37302">
    <property type="entry name" value="SLR1116 PROTEIN"/>
    <property type="match status" value="1"/>
</dbReference>
<comment type="similarity">
    <text evidence="1">Belongs to the DinB family.</text>
</comment>
<accession>A0A0M7AIY7</accession>
<feature type="binding site" evidence="3">
    <location>
        <position position="140"/>
    </location>
    <ligand>
        <name>a divalent metal cation</name>
        <dbReference type="ChEBI" id="CHEBI:60240"/>
    </ligand>
</feature>
<dbReference type="InterPro" id="IPR007837">
    <property type="entry name" value="DinB"/>
</dbReference>
<name>A0A0M7AIY7_9HYPH</name>
<evidence type="ECO:0000313" key="5">
    <source>
        <dbReference type="Proteomes" id="UP000053235"/>
    </source>
</evidence>
<organism evidence="4 5">
    <name type="scientific">Roseibium alexandrii</name>
    <dbReference type="NCBI Taxonomy" id="388408"/>
    <lineage>
        <taxon>Bacteria</taxon>
        <taxon>Pseudomonadati</taxon>
        <taxon>Pseudomonadota</taxon>
        <taxon>Alphaproteobacteria</taxon>
        <taxon>Hyphomicrobiales</taxon>
        <taxon>Stappiaceae</taxon>
        <taxon>Roseibium</taxon>
    </lineage>
</organism>
<dbReference type="RefSeq" id="WP_055673289.1">
    <property type="nucleotide sequence ID" value="NZ_CXWD01000018.1"/>
</dbReference>
<dbReference type="OrthoDB" id="9807509at2"/>
<keyword evidence="2 3" id="KW-0479">Metal-binding</keyword>
<feature type="binding site" evidence="3">
    <location>
        <position position="51"/>
    </location>
    <ligand>
        <name>a divalent metal cation</name>
        <dbReference type="ChEBI" id="CHEBI:60240"/>
    </ligand>
</feature>
<evidence type="ECO:0000256" key="3">
    <source>
        <dbReference type="PIRSR" id="PIRSR607837-1"/>
    </source>
</evidence>
<gene>
    <name evidence="4" type="ORF">LAX5112_03997</name>
</gene>
<dbReference type="Gene3D" id="1.20.120.450">
    <property type="entry name" value="dinb family like domain"/>
    <property type="match status" value="1"/>
</dbReference>
<dbReference type="SUPFAM" id="SSF109854">
    <property type="entry name" value="DinB/YfiT-like putative metalloenzymes"/>
    <property type="match status" value="1"/>
</dbReference>
<evidence type="ECO:0000313" key="4">
    <source>
        <dbReference type="EMBL" id="CTQ74839.1"/>
    </source>
</evidence>
<dbReference type="Pfam" id="PF05163">
    <property type="entry name" value="DinB"/>
    <property type="match status" value="1"/>
</dbReference>
<dbReference type="InterPro" id="IPR034660">
    <property type="entry name" value="DinB/YfiT-like"/>
</dbReference>
<dbReference type="PANTHER" id="PTHR37302:SF1">
    <property type="entry name" value="PROTEIN DINB"/>
    <property type="match status" value="1"/>
</dbReference>
<reference evidence="5" key="1">
    <citation type="submission" date="2015-07" db="EMBL/GenBank/DDBJ databases">
        <authorList>
            <person name="Rodrigo-Torres Lidia"/>
            <person name="Arahal R.David."/>
        </authorList>
    </citation>
    <scope>NUCLEOTIDE SEQUENCE [LARGE SCALE GENOMIC DNA]</scope>
    <source>
        <strain evidence="5">CECT 5112</strain>
    </source>
</reference>
<dbReference type="Proteomes" id="UP000053235">
    <property type="component" value="Unassembled WGS sequence"/>
</dbReference>
<proteinExistence type="inferred from homology"/>
<feature type="binding site" evidence="3">
    <location>
        <position position="136"/>
    </location>
    <ligand>
        <name>a divalent metal cation</name>
        <dbReference type="ChEBI" id="CHEBI:60240"/>
    </ligand>
</feature>
<evidence type="ECO:0000256" key="2">
    <source>
        <dbReference type="ARBA" id="ARBA00022723"/>
    </source>
</evidence>
<sequence length="167" mass="19328">MTTDIAIYQRLAKYNTWMTDKAYVAADMMSDTDRREDRGAFFKSVHSTLNHLLFGDRAWMRHFTGRDYKVGGMGVDIFEDYEALKAAHFEICADIEEFSGGLTSEWLAGTLEWTSRSDGQTRMRPRWLCLTHMFNHQTHHRGQLSTLYMQAGIDIGKTDLPFMPDLM</sequence>
<evidence type="ECO:0000256" key="1">
    <source>
        <dbReference type="ARBA" id="ARBA00008635"/>
    </source>
</evidence>
<dbReference type="AlphaFoldDB" id="A0A0M7AIY7"/>
<dbReference type="STRING" id="388408.LAX5112_03997"/>
<protein>
    <submittedName>
        <fullName evidence="4">DinB family protein</fullName>
    </submittedName>
</protein>